<reference evidence="6" key="1">
    <citation type="journal article" date="2019" name="Int. J. Syst. Evol. Microbiol.">
        <title>The Global Catalogue of Microorganisms (GCM) 10K type strain sequencing project: providing services to taxonomists for standard genome sequencing and annotation.</title>
        <authorList>
            <consortium name="The Broad Institute Genomics Platform"/>
            <consortium name="The Broad Institute Genome Sequencing Center for Infectious Disease"/>
            <person name="Wu L."/>
            <person name="Ma J."/>
        </authorList>
    </citation>
    <scope>NUCLEOTIDE SEQUENCE [LARGE SCALE GENOMIC DNA]</scope>
    <source>
        <strain evidence="6">JCM 17066</strain>
    </source>
</reference>
<keyword evidence="3" id="KW-1035">Host cytoplasm</keyword>
<keyword evidence="4" id="KW-0326">Glycosidase</keyword>
<dbReference type="EMBL" id="JBHSMT010000004">
    <property type="protein sequence ID" value="MFC5472462.1"/>
    <property type="molecule type" value="Genomic_DNA"/>
</dbReference>
<evidence type="ECO:0000313" key="5">
    <source>
        <dbReference type="EMBL" id="MFC5472462.1"/>
    </source>
</evidence>
<gene>
    <name evidence="5" type="ORF">ACFPM8_00675</name>
</gene>
<dbReference type="Proteomes" id="UP001596045">
    <property type="component" value="Unassembled WGS sequence"/>
</dbReference>
<dbReference type="InterPro" id="IPR023347">
    <property type="entry name" value="Lysozyme_dom_sf"/>
</dbReference>
<sequence>MTISNPNSHMRMSSAGRVHLRNTEALRTKYYNDGGRNKGNCTYGYGTLIQPRRLCTVSELRTTVPMSMIEHSLERKLTEFERAIHRNVTYPLNQAQFDALVSYTYNRGAGGAARTYEFINNGDFQGAIDEMNSRIYSTQGGKSVLMPGLVIRRQAETAPFRMP</sequence>
<keyword evidence="6" id="KW-1185">Reference proteome</keyword>
<evidence type="ECO:0000256" key="4">
    <source>
        <dbReference type="RuleBase" id="RU003788"/>
    </source>
</evidence>
<dbReference type="InterPro" id="IPR023346">
    <property type="entry name" value="Lysozyme-like_dom_sf"/>
</dbReference>
<dbReference type="SUPFAM" id="SSF53955">
    <property type="entry name" value="Lysozyme-like"/>
    <property type="match status" value="1"/>
</dbReference>
<dbReference type="Gene3D" id="1.10.530.40">
    <property type="match status" value="1"/>
</dbReference>
<protein>
    <recommendedName>
        <fullName evidence="4">Lysozyme</fullName>
        <ecNumber evidence="4">3.2.1.17</ecNumber>
    </recommendedName>
</protein>
<name>A0ABW0M6A8_9BURK</name>
<proteinExistence type="inferred from homology"/>
<dbReference type="InterPro" id="IPR051018">
    <property type="entry name" value="Bacteriophage_GH24"/>
</dbReference>
<dbReference type="InterPro" id="IPR033907">
    <property type="entry name" value="Endolysin_autolysin"/>
</dbReference>
<keyword evidence="2 4" id="KW-0081">Bacteriolytic enzyme</keyword>
<accession>A0ABW0M6A8</accession>
<comment type="caution">
    <text evidence="5">The sequence shown here is derived from an EMBL/GenBank/DDBJ whole genome shotgun (WGS) entry which is preliminary data.</text>
</comment>
<dbReference type="PANTHER" id="PTHR38107:SF4">
    <property type="entry name" value="LYSOZYME"/>
    <property type="match status" value="1"/>
</dbReference>
<dbReference type="RefSeq" id="WP_378993925.1">
    <property type="nucleotide sequence ID" value="NZ_JBHSMT010000004.1"/>
</dbReference>
<dbReference type="PANTHER" id="PTHR38107">
    <property type="match status" value="1"/>
</dbReference>
<dbReference type="EC" id="3.2.1.17" evidence="4"/>
<comment type="similarity">
    <text evidence="4">Belongs to the glycosyl hydrolase 24 family.</text>
</comment>
<organism evidence="5 6">
    <name type="scientific">Paraherbaspirillum soli</name>
    <dbReference type="NCBI Taxonomy" id="631222"/>
    <lineage>
        <taxon>Bacteria</taxon>
        <taxon>Pseudomonadati</taxon>
        <taxon>Pseudomonadota</taxon>
        <taxon>Betaproteobacteria</taxon>
        <taxon>Burkholderiales</taxon>
        <taxon>Oxalobacteraceae</taxon>
        <taxon>Paraherbaspirillum</taxon>
    </lineage>
</organism>
<comment type="catalytic activity">
    <reaction evidence="4">
        <text>Hydrolysis of (1-&gt;4)-beta-linkages between N-acetylmuramic acid and N-acetyl-D-glucosamine residues in a peptidoglycan and between N-acetyl-D-glucosamine residues in chitodextrins.</text>
        <dbReference type="EC" id="3.2.1.17"/>
    </reaction>
</comment>
<evidence type="ECO:0000256" key="1">
    <source>
        <dbReference type="ARBA" id="ARBA00022529"/>
    </source>
</evidence>
<keyword evidence="4" id="KW-0378">Hydrolase</keyword>
<dbReference type="Pfam" id="PF00959">
    <property type="entry name" value="Phage_lysozyme"/>
    <property type="match status" value="1"/>
</dbReference>
<evidence type="ECO:0000256" key="2">
    <source>
        <dbReference type="ARBA" id="ARBA00022638"/>
    </source>
</evidence>
<dbReference type="InterPro" id="IPR002196">
    <property type="entry name" value="Glyco_hydro_24"/>
</dbReference>
<dbReference type="CDD" id="cd00737">
    <property type="entry name" value="lyz_endolysin_autolysin"/>
    <property type="match status" value="1"/>
</dbReference>
<keyword evidence="1 4" id="KW-0929">Antimicrobial</keyword>
<evidence type="ECO:0000313" key="6">
    <source>
        <dbReference type="Proteomes" id="UP001596045"/>
    </source>
</evidence>
<evidence type="ECO:0000256" key="3">
    <source>
        <dbReference type="ARBA" id="ARBA00023200"/>
    </source>
</evidence>